<dbReference type="STRING" id="926556.Echvi_4421"/>
<name>L0G6Y4_ECHVK</name>
<reference evidence="2" key="1">
    <citation type="submission" date="2012-02" db="EMBL/GenBank/DDBJ databases">
        <title>The complete genome of Echinicola vietnamensis DSM 17526.</title>
        <authorList>
            <person name="Lucas S."/>
            <person name="Copeland A."/>
            <person name="Lapidus A."/>
            <person name="Glavina del Rio T."/>
            <person name="Dalin E."/>
            <person name="Tice H."/>
            <person name="Bruce D."/>
            <person name="Goodwin L."/>
            <person name="Pitluck S."/>
            <person name="Peters L."/>
            <person name="Ovchinnikova G."/>
            <person name="Teshima H."/>
            <person name="Kyrpides N."/>
            <person name="Mavromatis K."/>
            <person name="Ivanova N."/>
            <person name="Brettin T."/>
            <person name="Detter J.C."/>
            <person name="Han C."/>
            <person name="Larimer F."/>
            <person name="Land M."/>
            <person name="Hauser L."/>
            <person name="Markowitz V."/>
            <person name="Cheng J.-F."/>
            <person name="Hugenholtz P."/>
            <person name="Woyke T."/>
            <person name="Wu D."/>
            <person name="Brambilla E."/>
            <person name="Klenk H.-P."/>
            <person name="Eisen J.A."/>
        </authorList>
    </citation>
    <scope>NUCLEOTIDE SEQUENCE [LARGE SCALE GENOMIC DNA]</scope>
    <source>
        <strain evidence="2">DSM 17526 / LMG 23754 / KMM 6221</strain>
    </source>
</reference>
<evidence type="ECO:0008006" key="3">
    <source>
        <dbReference type="Google" id="ProtNLM"/>
    </source>
</evidence>
<protein>
    <recommendedName>
        <fullName evidence="3">Lipoprotein SmpA/OmlA domain-containing protein</fullName>
    </recommendedName>
</protein>
<keyword evidence="2" id="KW-1185">Reference proteome</keyword>
<dbReference type="KEGG" id="evi:Echvi_4421"/>
<proteinExistence type="predicted"/>
<dbReference type="HOGENOM" id="CLU_2245688_0_0_10"/>
<dbReference type="RefSeq" id="WP_015268128.1">
    <property type="nucleotide sequence ID" value="NC_019904.1"/>
</dbReference>
<dbReference type="EMBL" id="CP003346">
    <property type="protein sequence ID" value="AGA80605.1"/>
    <property type="molecule type" value="Genomic_DNA"/>
</dbReference>
<evidence type="ECO:0000313" key="1">
    <source>
        <dbReference type="EMBL" id="AGA80605.1"/>
    </source>
</evidence>
<sequence>MFKFAPLPTGLLVFFVLSIAWKCYHIEQKVEWTNVAKSYDIRIGTGKGEAVQMLGNPDEVIPNGMDSTYRYQVPLTSEGEIQITFDSLQRVVKVVRLNQQKGGL</sequence>
<organism evidence="1 2">
    <name type="scientific">Echinicola vietnamensis (strain DSM 17526 / LMG 23754 / KMM 6221)</name>
    <dbReference type="NCBI Taxonomy" id="926556"/>
    <lineage>
        <taxon>Bacteria</taxon>
        <taxon>Pseudomonadati</taxon>
        <taxon>Bacteroidota</taxon>
        <taxon>Cytophagia</taxon>
        <taxon>Cytophagales</taxon>
        <taxon>Cyclobacteriaceae</taxon>
        <taxon>Echinicola</taxon>
    </lineage>
</organism>
<dbReference type="Proteomes" id="UP000010796">
    <property type="component" value="Chromosome"/>
</dbReference>
<accession>L0G6Y4</accession>
<gene>
    <name evidence="1" type="ordered locus">Echvi_4421</name>
</gene>
<dbReference type="AlphaFoldDB" id="L0G6Y4"/>
<evidence type="ECO:0000313" key="2">
    <source>
        <dbReference type="Proteomes" id="UP000010796"/>
    </source>
</evidence>
<dbReference type="OrthoDB" id="839688at2"/>